<dbReference type="NCBIfam" id="TIGR00002">
    <property type="entry name" value="S16"/>
    <property type="match status" value="1"/>
</dbReference>
<dbReference type="Gene3D" id="3.30.1320.10">
    <property type="match status" value="1"/>
</dbReference>
<keyword evidence="2" id="KW-0687">Ribonucleoprotein</keyword>
<dbReference type="GO" id="GO:0015935">
    <property type="term" value="C:small ribosomal subunit"/>
    <property type="evidence" value="ECO:0007669"/>
    <property type="project" value="TreeGrafter"/>
</dbReference>
<dbReference type="SUPFAM" id="SSF54565">
    <property type="entry name" value="Ribosomal protein S16"/>
    <property type="match status" value="1"/>
</dbReference>
<evidence type="ECO:0000313" key="4">
    <source>
        <dbReference type="EMBL" id="MBB6479124.1"/>
    </source>
</evidence>
<reference evidence="4 5" key="1">
    <citation type="submission" date="2020-08" db="EMBL/GenBank/DDBJ databases">
        <title>Genomic Encyclopedia of Type Strains, Phase IV (KMG-IV): sequencing the most valuable type-strain genomes for metagenomic binning, comparative biology and taxonomic classification.</title>
        <authorList>
            <person name="Goeker M."/>
        </authorList>
    </citation>
    <scope>NUCLEOTIDE SEQUENCE [LARGE SCALE GENOMIC DNA]</scope>
    <source>
        <strain evidence="4 5">DSM 2461</strain>
    </source>
</reference>
<organism evidence="4 5">
    <name type="scientific">Spirochaeta isovalerica</name>
    <dbReference type="NCBI Taxonomy" id="150"/>
    <lineage>
        <taxon>Bacteria</taxon>
        <taxon>Pseudomonadati</taxon>
        <taxon>Spirochaetota</taxon>
        <taxon>Spirochaetia</taxon>
        <taxon>Spirochaetales</taxon>
        <taxon>Spirochaetaceae</taxon>
        <taxon>Spirochaeta</taxon>
    </lineage>
</organism>
<dbReference type="EMBL" id="JACHGJ010000001">
    <property type="protein sequence ID" value="MBB6479124.1"/>
    <property type="molecule type" value="Genomic_DNA"/>
</dbReference>
<sequence length="61" mass="7058">MDSRTARDGRAIDEVGYYHPIEAEDKQVVLKEEKIRDWFAKGARPTDTVKRLLNKKGITLK</sequence>
<protein>
    <recommendedName>
        <fullName evidence="3">30S ribosomal protein S16</fullName>
    </recommendedName>
</protein>
<evidence type="ECO:0000256" key="3">
    <source>
        <dbReference type="ARBA" id="ARBA00035310"/>
    </source>
</evidence>
<dbReference type="InterPro" id="IPR023803">
    <property type="entry name" value="Ribosomal_bS16_dom_sf"/>
</dbReference>
<dbReference type="GO" id="GO:0005737">
    <property type="term" value="C:cytoplasm"/>
    <property type="evidence" value="ECO:0007669"/>
    <property type="project" value="UniProtKB-ARBA"/>
</dbReference>
<evidence type="ECO:0000313" key="5">
    <source>
        <dbReference type="Proteomes" id="UP000587760"/>
    </source>
</evidence>
<name>A0A841R282_9SPIO</name>
<dbReference type="Pfam" id="PF00886">
    <property type="entry name" value="Ribosomal_S16"/>
    <property type="match status" value="1"/>
</dbReference>
<dbReference type="PANTHER" id="PTHR12919">
    <property type="entry name" value="30S RIBOSOMAL PROTEIN S16"/>
    <property type="match status" value="1"/>
</dbReference>
<dbReference type="Proteomes" id="UP000587760">
    <property type="component" value="Unassembled WGS sequence"/>
</dbReference>
<dbReference type="GO" id="GO:0003735">
    <property type="term" value="F:structural constituent of ribosome"/>
    <property type="evidence" value="ECO:0007669"/>
    <property type="project" value="InterPro"/>
</dbReference>
<dbReference type="GO" id="GO:0006412">
    <property type="term" value="P:translation"/>
    <property type="evidence" value="ECO:0007669"/>
    <property type="project" value="InterPro"/>
</dbReference>
<proteinExistence type="predicted"/>
<accession>A0A841R282</accession>
<keyword evidence="5" id="KW-1185">Reference proteome</keyword>
<dbReference type="AlphaFoldDB" id="A0A841R282"/>
<evidence type="ECO:0000256" key="2">
    <source>
        <dbReference type="ARBA" id="ARBA00023274"/>
    </source>
</evidence>
<dbReference type="InterPro" id="IPR000307">
    <property type="entry name" value="Ribosomal_bS16"/>
</dbReference>
<evidence type="ECO:0000256" key="1">
    <source>
        <dbReference type="ARBA" id="ARBA00022980"/>
    </source>
</evidence>
<comment type="caution">
    <text evidence="4">The sequence shown here is derived from an EMBL/GenBank/DDBJ whole genome shotgun (WGS) entry which is preliminary data.</text>
</comment>
<gene>
    <name evidence="4" type="ORF">HNR50_000757</name>
</gene>
<dbReference type="PANTHER" id="PTHR12919:SF20">
    <property type="entry name" value="SMALL RIBOSOMAL SUBUNIT PROTEIN BS16M"/>
    <property type="match status" value="1"/>
</dbReference>
<keyword evidence="1 4" id="KW-0689">Ribosomal protein</keyword>